<dbReference type="GO" id="GO:0045040">
    <property type="term" value="P:protein insertion into mitochondrial outer membrane"/>
    <property type="evidence" value="ECO:0007669"/>
    <property type="project" value="TreeGrafter"/>
</dbReference>
<reference evidence="2" key="1">
    <citation type="submission" date="2022-01" db="EMBL/GenBank/DDBJ databases">
        <title>Comparative genomics reveals a dynamic genome evolution in the ectomycorrhizal milk-cap (Lactarius) mushrooms.</title>
        <authorList>
            <consortium name="DOE Joint Genome Institute"/>
            <person name="Lebreton A."/>
            <person name="Tang N."/>
            <person name="Kuo A."/>
            <person name="LaButti K."/>
            <person name="Drula E."/>
            <person name="Barry K."/>
            <person name="Clum A."/>
            <person name="Lipzen A."/>
            <person name="Mousain D."/>
            <person name="Ng V."/>
            <person name="Wang R."/>
            <person name="Wang X."/>
            <person name="Dai Y."/>
            <person name="Henrissat B."/>
            <person name="Grigoriev I.V."/>
            <person name="Guerin-Laguette A."/>
            <person name="Yu F."/>
            <person name="Martin F.M."/>
        </authorList>
    </citation>
    <scope>NUCLEOTIDE SEQUENCE</scope>
    <source>
        <strain evidence="2">QP</strain>
    </source>
</reference>
<feature type="region of interest" description="Disordered" evidence="1">
    <location>
        <begin position="83"/>
        <end position="242"/>
    </location>
</feature>
<dbReference type="GO" id="GO:0070096">
    <property type="term" value="P:mitochondrial outer membrane translocase complex assembly"/>
    <property type="evidence" value="ECO:0007669"/>
    <property type="project" value="TreeGrafter"/>
</dbReference>
<comment type="caution">
    <text evidence="2">The sequence shown here is derived from an EMBL/GenBank/DDBJ whole genome shotgun (WGS) entry which is preliminary data.</text>
</comment>
<dbReference type="Proteomes" id="UP001201163">
    <property type="component" value="Unassembled WGS sequence"/>
</dbReference>
<gene>
    <name evidence="2" type="ORF">EDB92DRAFT_1814910</name>
</gene>
<feature type="region of interest" description="Disordered" evidence="1">
    <location>
        <begin position="28"/>
        <end position="69"/>
    </location>
</feature>
<feature type="compositionally biased region" description="Basic and acidic residues" evidence="1">
    <location>
        <begin position="92"/>
        <end position="122"/>
    </location>
</feature>
<protein>
    <submittedName>
        <fullName evidence="2">Uncharacterized protein</fullName>
    </submittedName>
</protein>
<keyword evidence="3" id="KW-1185">Reference proteome</keyword>
<sequence>MTDNHKGPLRPEGEDLLQAALADPFSVSNLPRVSPFQPTNPATAEAAPPEPSEPLAPTSPESSVSPAEFEAWKAEYESQVAEWRRQNATARTRAEAERARWEERRAHEEQQQGGAERRDTHVSEASVELGGTGTSASEWEAVSHRSTPAPSDGHPTPVPPARGGPAEGAHHPHPQPPSADAQTAHRLPAAAGAVVDPTGSPNWENVPSSPTSSFPSMSFPEPSRPHSPEHTTHVSRVAAPAPAPPAAASATLAVFDDTLPTRKRVLALITSLSVNMLLPFVNGVMLGFGEIFAKTVVVGWLGWGPAVANECGTWCPFS</sequence>
<name>A0AAD4LQ55_9AGAM</name>
<dbReference type="InterPro" id="IPR013262">
    <property type="entry name" value="OMP_MIM1/TOM13_mt"/>
</dbReference>
<evidence type="ECO:0000313" key="3">
    <source>
        <dbReference type="Proteomes" id="UP001201163"/>
    </source>
</evidence>
<dbReference type="EMBL" id="JAKELL010000013">
    <property type="protein sequence ID" value="KAH8994968.1"/>
    <property type="molecule type" value="Genomic_DNA"/>
</dbReference>
<organism evidence="2 3">
    <name type="scientific">Lactarius akahatsu</name>
    <dbReference type="NCBI Taxonomy" id="416441"/>
    <lineage>
        <taxon>Eukaryota</taxon>
        <taxon>Fungi</taxon>
        <taxon>Dikarya</taxon>
        <taxon>Basidiomycota</taxon>
        <taxon>Agaricomycotina</taxon>
        <taxon>Agaricomycetes</taxon>
        <taxon>Russulales</taxon>
        <taxon>Russulaceae</taxon>
        <taxon>Lactarius</taxon>
    </lineage>
</organism>
<dbReference type="PANTHER" id="PTHR28241:SF1">
    <property type="entry name" value="MITOCHONDRIAL IMPORT PROTEIN 1"/>
    <property type="match status" value="1"/>
</dbReference>
<dbReference type="GO" id="GO:0005741">
    <property type="term" value="C:mitochondrial outer membrane"/>
    <property type="evidence" value="ECO:0007669"/>
    <property type="project" value="InterPro"/>
</dbReference>
<dbReference type="Pfam" id="PF08219">
    <property type="entry name" value="TOM13"/>
    <property type="match status" value="1"/>
</dbReference>
<feature type="compositionally biased region" description="Low complexity" evidence="1">
    <location>
        <begin position="207"/>
        <end position="221"/>
    </location>
</feature>
<dbReference type="AlphaFoldDB" id="A0AAD4LQ55"/>
<evidence type="ECO:0000256" key="1">
    <source>
        <dbReference type="SAM" id="MobiDB-lite"/>
    </source>
</evidence>
<accession>A0AAD4LQ55</accession>
<feature type="compositionally biased region" description="Basic and acidic residues" evidence="1">
    <location>
        <begin position="223"/>
        <end position="232"/>
    </location>
</feature>
<proteinExistence type="predicted"/>
<dbReference type="PANTHER" id="PTHR28241">
    <property type="entry name" value="MITOCHONDRIAL IMPORT PROTEIN 1"/>
    <property type="match status" value="1"/>
</dbReference>
<evidence type="ECO:0000313" key="2">
    <source>
        <dbReference type="EMBL" id="KAH8994968.1"/>
    </source>
</evidence>